<dbReference type="Proteomes" id="UP000584931">
    <property type="component" value="Unassembled WGS sequence"/>
</dbReference>
<dbReference type="RefSeq" id="WP_179811699.1">
    <property type="nucleotide sequence ID" value="NZ_JACCHL010000001.1"/>
</dbReference>
<comment type="caution">
    <text evidence="2">The sequence shown here is derived from an EMBL/GenBank/DDBJ whole genome shotgun (WGS) entry which is preliminary data.</text>
</comment>
<proteinExistence type="predicted"/>
<dbReference type="AlphaFoldDB" id="A0A7Y9XJM7"/>
<evidence type="ECO:0000313" key="2">
    <source>
        <dbReference type="EMBL" id="NYH55723.1"/>
    </source>
</evidence>
<evidence type="ECO:0000256" key="1">
    <source>
        <dbReference type="SAM" id="Coils"/>
    </source>
</evidence>
<protein>
    <submittedName>
        <fullName evidence="2">Uncharacterized protein</fullName>
    </submittedName>
</protein>
<name>A0A7Y9XJM7_9ACTN</name>
<feature type="coiled-coil region" evidence="1">
    <location>
        <begin position="7"/>
        <end position="34"/>
    </location>
</feature>
<evidence type="ECO:0000313" key="3">
    <source>
        <dbReference type="Proteomes" id="UP000584931"/>
    </source>
</evidence>
<sequence length="539" mass="59908">MGISDARERKAAALAAERERLARVRREREQGRRDSIWQEFQVAPERIPDLKGAVEAAILAAGPRDGETAEKLSALLDGKLCPEAPRVLLELLERLPPKVGVLHLARLHEIGMPQVAKSGRVAVLISGQTEPTTWALRKLPDVSLNLDLWRDAELVRLGETPKTLDRFLAHAPLALVEDLLDGDPSLPVAAGERADGRENLYLLARSDPAKLTDEQVEAVGWRDELWRRRVMAEPGHRVPDEAPESARILQGVADGDPLALELVVGFLEGKPRQMVQHVLANPDNPAGWPKAMFADRDLWPVLEELCAEAGPSGSVQGSLADFATWCDLRAAHRQLMDVNVGAYRALAPHLESETTWVREEAVATEVYLDLRFADPGDSQPLHEALRRLSALASDHPVIRGNIAWVRRRLETDRNNRGPLFNPYLELGVPHGASNEEWKEAWRSLRRELKGRTEELSDVNQAHDLLRDIEASGGLESNPLYVLPVHEEKLFPSPRVPSLIIPAARPLDRRTEPLGPEERARMSEAATASVMKMTVRERTA</sequence>
<accession>A0A7Y9XJM7</accession>
<gene>
    <name evidence="2" type="ORF">HNR06_005312</name>
</gene>
<reference evidence="2 3" key="1">
    <citation type="submission" date="2020-07" db="EMBL/GenBank/DDBJ databases">
        <title>Sequencing the genomes of 1000 actinobacteria strains.</title>
        <authorList>
            <person name="Klenk H.-P."/>
        </authorList>
    </citation>
    <scope>NUCLEOTIDE SEQUENCE [LARGE SCALE GENOMIC DNA]</scope>
    <source>
        <strain evidence="2 3">DSM 45278</strain>
    </source>
</reference>
<keyword evidence="1" id="KW-0175">Coiled coil</keyword>
<dbReference type="EMBL" id="JACCHL010000001">
    <property type="protein sequence ID" value="NYH55723.1"/>
    <property type="molecule type" value="Genomic_DNA"/>
</dbReference>
<organism evidence="2 3">
    <name type="scientific">Nocardiopsis sinuspersici</name>
    <dbReference type="NCBI Taxonomy" id="501010"/>
    <lineage>
        <taxon>Bacteria</taxon>
        <taxon>Bacillati</taxon>
        <taxon>Actinomycetota</taxon>
        <taxon>Actinomycetes</taxon>
        <taxon>Streptosporangiales</taxon>
        <taxon>Nocardiopsidaceae</taxon>
        <taxon>Nocardiopsis</taxon>
    </lineage>
</organism>